<feature type="compositionally biased region" description="Acidic residues" evidence="1">
    <location>
        <begin position="152"/>
        <end position="162"/>
    </location>
</feature>
<organism evidence="2 3">
    <name type="scientific">Brassica napus</name>
    <name type="common">Rape</name>
    <dbReference type="NCBI Taxonomy" id="3708"/>
    <lineage>
        <taxon>Eukaryota</taxon>
        <taxon>Viridiplantae</taxon>
        <taxon>Streptophyta</taxon>
        <taxon>Embryophyta</taxon>
        <taxon>Tracheophyta</taxon>
        <taxon>Spermatophyta</taxon>
        <taxon>Magnoliopsida</taxon>
        <taxon>eudicotyledons</taxon>
        <taxon>Gunneridae</taxon>
        <taxon>Pentapetalae</taxon>
        <taxon>rosids</taxon>
        <taxon>malvids</taxon>
        <taxon>Brassicales</taxon>
        <taxon>Brassicaceae</taxon>
        <taxon>Brassiceae</taxon>
        <taxon>Brassica</taxon>
    </lineage>
</organism>
<keyword evidence="3" id="KW-1185">Reference proteome</keyword>
<feature type="non-terminal residue" evidence="2">
    <location>
        <position position="162"/>
    </location>
</feature>
<reference evidence="2 3" key="1">
    <citation type="submission" date="2021-05" db="EMBL/GenBank/DDBJ databases">
        <title>Genome Assembly of Synthetic Allotetraploid Brassica napus Reveals Homoeologous Exchanges between Subgenomes.</title>
        <authorList>
            <person name="Davis J.T."/>
        </authorList>
    </citation>
    <scope>NUCLEOTIDE SEQUENCE [LARGE SCALE GENOMIC DNA]</scope>
    <source>
        <strain evidence="3">cv. Da-Ae</strain>
        <tissue evidence="2">Seedling</tissue>
    </source>
</reference>
<evidence type="ECO:0000313" key="3">
    <source>
        <dbReference type="Proteomes" id="UP000824890"/>
    </source>
</evidence>
<protein>
    <submittedName>
        <fullName evidence="2">Uncharacterized protein</fullName>
    </submittedName>
</protein>
<feature type="compositionally biased region" description="Basic and acidic residues" evidence="1">
    <location>
        <begin position="111"/>
        <end position="121"/>
    </location>
</feature>
<feature type="compositionally biased region" description="Polar residues" evidence="1">
    <location>
        <begin position="29"/>
        <end position="43"/>
    </location>
</feature>
<evidence type="ECO:0000256" key="1">
    <source>
        <dbReference type="SAM" id="MobiDB-lite"/>
    </source>
</evidence>
<sequence length="162" mass="16483">SVESLSSDEAIDQDKCAPSCEDSPASGALSAQASPTVDASSDLSGPAESENLASVTVTSVTTPRQSNLDASTVKTTSASDLPAESTVPQPIIATGSFSTKLIKYSESSLGKAEETDKEECGGSRSNQTKREGTPVGLITSDKSSNGVQTDSSDLDSSEAEAE</sequence>
<dbReference type="EMBL" id="JAGKQM010000711">
    <property type="protein sequence ID" value="KAH0853686.1"/>
    <property type="molecule type" value="Genomic_DNA"/>
</dbReference>
<accession>A0ABQ7XCK9</accession>
<dbReference type="Proteomes" id="UP000824890">
    <property type="component" value="Unassembled WGS sequence"/>
</dbReference>
<feature type="compositionally biased region" description="Polar residues" evidence="1">
    <location>
        <begin position="140"/>
        <end position="149"/>
    </location>
</feature>
<gene>
    <name evidence="2" type="ORF">HID58_092966</name>
</gene>
<name>A0ABQ7XCK9_BRANA</name>
<evidence type="ECO:0000313" key="2">
    <source>
        <dbReference type="EMBL" id="KAH0853686.1"/>
    </source>
</evidence>
<feature type="region of interest" description="Disordered" evidence="1">
    <location>
        <begin position="106"/>
        <end position="162"/>
    </location>
</feature>
<feature type="compositionally biased region" description="Polar residues" evidence="1">
    <location>
        <begin position="51"/>
        <end position="79"/>
    </location>
</feature>
<comment type="caution">
    <text evidence="2">The sequence shown here is derived from an EMBL/GenBank/DDBJ whole genome shotgun (WGS) entry which is preliminary data.</text>
</comment>
<proteinExistence type="predicted"/>
<feature type="non-terminal residue" evidence="2">
    <location>
        <position position="1"/>
    </location>
</feature>
<feature type="region of interest" description="Disordered" evidence="1">
    <location>
        <begin position="1"/>
        <end position="92"/>
    </location>
</feature>